<proteinExistence type="predicted"/>
<evidence type="ECO:0000313" key="2">
    <source>
        <dbReference type="EMBL" id="KAG9341538.1"/>
    </source>
</evidence>
<evidence type="ECO:0000313" key="3">
    <source>
        <dbReference type="Proteomes" id="UP000824540"/>
    </source>
</evidence>
<dbReference type="EMBL" id="JAFBMS010000034">
    <property type="protein sequence ID" value="KAG9341538.1"/>
    <property type="molecule type" value="Genomic_DNA"/>
</dbReference>
<reference evidence="2" key="1">
    <citation type="thesis" date="2021" institute="BYU ScholarsArchive" country="Provo, UT, USA">
        <title>Applications of and Algorithms for Genome Assembly and Genomic Analyses with an Emphasis on Marine Teleosts.</title>
        <authorList>
            <person name="Pickett B.D."/>
        </authorList>
    </citation>
    <scope>NUCLEOTIDE SEQUENCE</scope>
    <source>
        <strain evidence="2">HI-2016</strain>
    </source>
</reference>
<feature type="region of interest" description="Disordered" evidence="1">
    <location>
        <begin position="78"/>
        <end position="99"/>
    </location>
</feature>
<sequence length="117" mass="13023">MGCRHTRVDSKGMMFTSRFLNLLQGRLALMNLEVIETQWLHHRETFLTTAFLAIGAALTLNSSSIEVTVSPAWLKPHSKRVKGRERGREQALPAVHHHGPGVWRIAGLDSAQEGQDG</sequence>
<organism evidence="2 3">
    <name type="scientific">Albula glossodonta</name>
    <name type="common">roundjaw bonefish</name>
    <dbReference type="NCBI Taxonomy" id="121402"/>
    <lineage>
        <taxon>Eukaryota</taxon>
        <taxon>Metazoa</taxon>
        <taxon>Chordata</taxon>
        <taxon>Craniata</taxon>
        <taxon>Vertebrata</taxon>
        <taxon>Euteleostomi</taxon>
        <taxon>Actinopterygii</taxon>
        <taxon>Neopterygii</taxon>
        <taxon>Teleostei</taxon>
        <taxon>Albuliformes</taxon>
        <taxon>Albulidae</taxon>
        <taxon>Albula</taxon>
    </lineage>
</organism>
<keyword evidence="3" id="KW-1185">Reference proteome</keyword>
<evidence type="ECO:0000256" key="1">
    <source>
        <dbReference type="SAM" id="MobiDB-lite"/>
    </source>
</evidence>
<protein>
    <submittedName>
        <fullName evidence="2">Uncharacterized protein</fullName>
    </submittedName>
</protein>
<name>A0A8T2NVK5_9TELE</name>
<dbReference type="AlphaFoldDB" id="A0A8T2NVK5"/>
<dbReference type="Proteomes" id="UP000824540">
    <property type="component" value="Unassembled WGS sequence"/>
</dbReference>
<accession>A0A8T2NVK5</accession>
<gene>
    <name evidence="2" type="ORF">JZ751_019044</name>
</gene>
<comment type="caution">
    <text evidence="2">The sequence shown here is derived from an EMBL/GenBank/DDBJ whole genome shotgun (WGS) entry which is preliminary data.</text>
</comment>
<feature type="non-terminal residue" evidence="2">
    <location>
        <position position="1"/>
    </location>
</feature>